<evidence type="ECO:0000313" key="2">
    <source>
        <dbReference type="Proteomes" id="UP000886998"/>
    </source>
</evidence>
<protein>
    <submittedName>
        <fullName evidence="1">Uncharacterized protein</fullName>
    </submittedName>
</protein>
<organism evidence="1 2">
    <name type="scientific">Trichonephila inaurata madagascariensis</name>
    <dbReference type="NCBI Taxonomy" id="2747483"/>
    <lineage>
        <taxon>Eukaryota</taxon>
        <taxon>Metazoa</taxon>
        <taxon>Ecdysozoa</taxon>
        <taxon>Arthropoda</taxon>
        <taxon>Chelicerata</taxon>
        <taxon>Arachnida</taxon>
        <taxon>Araneae</taxon>
        <taxon>Araneomorphae</taxon>
        <taxon>Entelegynae</taxon>
        <taxon>Araneoidea</taxon>
        <taxon>Nephilidae</taxon>
        <taxon>Trichonephila</taxon>
        <taxon>Trichonephila inaurata</taxon>
    </lineage>
</organism>
<sequence length="88" mass="9909">MYEKLKNQLINRLSLTEGQRVRKLLGREELGDRKPSQFLKLLRSLAGAIEKKTYTPSFLVVANAPPLHAQAFSPGTINSRTRPNGRYG</sequence>
<gene>
    <name evidence="1" type="ORF">TNIN_418961</name>
</gene>
<keyword evidence="2" id="KW-1185">Reference proteome</keyword>
<dbReference type="Proteomes" id="UP000886998">
    <property type="component" value="Unassembled WGS sequence"/>
</dbReference>
<comment type="caution">
    <text evidence="1">The sequence shown here is derived from an EMBL/GenBank/DDBJ whole genome shotgun (WGS) entry which is preliminary data.</text>
</comment>
<dbReference type="OrthoDB" id="6260718at2759"/>
<reference evidence="1" key="1">
    <citation type="submission" date="2020-08" db="EMBL/GenBank/DDBJ databases">
        <title>Multicomponent nature underlies the extraordinary mechanical properties of spider dragline silk.</title>
        <authorList>
            <person name="Kono N."/>
            <person name="Nakamura H."/>
            <person name="Mori M."/>
            <person name="Yoshida Y."/>
            <person name="Ohtoshi R."/>
            <person name="Malay A.D."/>
            <person name="Moran D.A.P."/>
            <person name="Tomita M."/>
            <person name="Numata K."/>
            <person name="Arakawa K."/>
        </authorList>
    </citation>
    <scope>NUCLEOTIDE SEQUENCE</scope>
</reference>
<evidence type="ECO:0000313" key="1">
    <source>
        <dbReference type="EMBL" id="GFY37511.1"/>
    </source>
</evidence>
<name>A0A8X6WPN3_9ARAC</name>
<accession>A0A8X6WPN3</accession>
<dbReference type="EMBL" id="BMAV01000327">
    <property type="protein sequence ID" value="GFY37511.1"/>
    <property type="molecule type" value="Genomic_DNA"/>
</dbReference>
<dbReference type="AlphaFoldDB" id="A0A8X6WPN3"/>
<proteinExistence type="predicted"/>